<feature type="binding site" description="axial binding residue" evidence="14">
    <location>
        <position position="61"/>
    </location>
    <ligand>
        <name>heme</name>
        <dbReference type="ChEBI" id="CHEBI:30413"/>
        <label>1</label>
    </ligand>
    <ligandPart>
        <name>Fe</name>
        <dbReference type="ChEBI" id="CHEBI:18248"/>
    </ligandPart>
</feature>
<accession>A0A1Q9GEH7</accession>
<evidence type="ECO:0000256" key="4">
    <source>
        <dbReference type="ARBA" id="ARBA00022475"/>
    </source>
</evidence>
<keyword evidence="6 15" id="KW-0812">Transmembrane</keyword>
<comment type="PTM">
    <text evidence="12">Binds 4 heme groups per subunit.</text>
</comment>
<dbReference type="PANTHER" id="PTHR30333:SF1">
    <property type="entry name" value="CYTOCHROME C-TYPE PROTEIN NAPC"/>
    <property type="match status" value="1"/>
</dbReference>
<evidence type="ECO:0000256" key="1">
    <source>
        <dbReference type="ARBA" id="ARBA00004162"/>
    </source>
</evidence>
<keyword evidence="11 15" id="KW-0472">Membrane</keyword>
<feature type="binding site" description="covalent" evidence="13">
    <location>
        <position position="85"/>
    </location>
    <ligand>
        <name>heme</name>
        <dbReference type="ChEBI" id="CHEBI:30413"/>
        <label>2</label>
    </ligand>
</feature>
<keyword evidence="8 12" id="KW-0249">Electron transport</keyword>
<feature type="binding site" description="covalent" evidence="13">
    <location>
        <position position="180"/>
    </location>
    <ligand>
        <name>heme</name>
        <dbReference type="ChEBI" id="CHEBI:30413"/>
        <label>4</label>
    </ligand>
</feature>
<keyword evidence="3 12" id="KW-0813">Transport</keyword>
<dbReference type="GO" id="GO:0005886">
    <property type="term" value="C:plasma membrane"/>
    <property type="evidence" value="ECO:0007669"/>
    <property type="project" value="UniProtKB-SubCell"/>
</dbReference>
<dbReference type="PIRSF" id="PIRSF000013">
    <property type="entry name" value="4_hem_cytochrm_NapC"/>
    <property type="match status" value="1"/>
</dbReference>
<evidence type="ECO:0000256" key="15">
    <source>
        <dbReference type="SAM" id="Phobius"/>
    </source>
</evidence>
<proteinExistence type="inferred from homology"/>
<evidence type="ECO:0000256" key="8">
    <source>
        <dbReference type="ARBA" id="ARBA00022982"/>
    </source>
</evidence>
<dbReference type="InterPro" id="IPR005126">
    <property type="entry name" value="NapC/NirT_cyt_c_N"/>
</dbReference>
<dbReference type="STRING" id="1903952.BIT28_06360"/>
<feature type="binding site" description="axial binding residue" evidence="14">
    <location>
        <position position="107"/>
    </location>
    <ligand>
        <name>heme</name>
        <dbReference type="ChEBI" id="CHEBI:30413"/>
        <label>1</label>
    </ligand>
    <ligandPart>
        <name>Fe</name>
        <dbReference type="ChEBI" id="CHEBI:18248"/>
    </ligandPart>
</feature>
<keyword evidence="10 12" id="KW-0408">Iron</keyword>
<feature type="binding site" description="covalent" evidence="13">
    <location>
        <position position="145"/>
    </location>
    <ligand>
        <name>heme</name>
        <dbReference type="ChEBI" id="CHEBI:30413"/>
        <label>3</label>
    </ligand>
</feature>
<evidence type="ECO:0000256" key="2">
    <source>
        <dbReference type="ARBA" id="ARBA00007395"/>
    </source>
</evidence>
<keyword evidence="5 12" id="KW-0349">Heme</keyword>
<evidence type="ECO:0000256" key="3">
    <source>
        <dbReference type="ARBA" id="ARBA00022448"/>
    </source>
</evidence>
<reference evidence="17 18" key="1">
    <citation type="submission" date="2016-09" db="EMBL/GenBank/DDBJ databases">
        <title>Photobacterium proteolyticum sp. nov. a protease producing bacterium isolated from ocean sediments of Laizhou Bay.</title>
        <authorList>
            <person name="Li Y."/>
        </authorList>
    </citation>
    <scope>NUCLEOTIDE SEQUENCE [LARGE SCALE GENOMIC DNA]</scope>
    <source>
        <strain evidence="17 18">13-12</strain>
    </source>
</reference>
<evidence type="ECO:0000256" key="9">
    <source>
        <dbReference type="ARBA" id="ARBA00022989"/>
    </source>
</evidence>
<dbReference type="Proteomes" id="UP000186905">
    <property type="component" value="Unassembled WGS sequence"/>
</dbReference>
<feature type="binding site" description="axial binding residue" evidence="14">
    <location>
        <position position="181"/>
    </location>
    <ligand>
        <name>heme</name>
        <dbReference type="ChEBI" id="CHEBI:30413"/>
        <label>4</label>
    </ligand>
    <ligandPart>
        <name>Fe</name>
        <dbReference type="ChEBI" id="CHEBI:18248"/>
    </ligandPart>
</feature>
<comment type="cofactor">
    <cofactor evidence="13">
        <name>heme</name>
        <dbReference type="ChEBI" id="CHEBI:30413"/>
    </cofactor>
    <text evidence="13">Binds 4 heme groups per subunit.</text>
</comment>
<dbReference type="AlphaFoldDB" id="A0A1Q9GEH7"/>
<keyword evidence="9 15" id="KW-1133">Transmembrane helix</keyword>
<keyword evidence="4" id="KW-1003">Cell membrane</keyword>
<name>A0A1Q9GEH7_9GAMM</name>
<evidence type="ECO:0000256" key="6">
    <source>
        <dbReference type="ARBA" id="ARBA00022692"/>
    </source>
</evidence>
<feature type="domain" description="NapC/NirT cytochrome c N-terminal" evidence="16">
    <location>
        <begin position="20"/>
        <end position="190"/>
    </location>
</feature>
<dbReference type="NCBIfam" id="NF007906">
    <property type="entry name" value="PRK10617.1"/>
    <property type="match status" value="1"/>
</dbReference>
<evidence type="ECO:0000256" key="12">
    <source>
        <dbReference type="PIRNR" id="PIRNR000013"/>
    </source>
</evidence>
<dbReference type="InterPro" id="IPR051174">
    <property type="entry name" value="Cytochrome_c-type_ET"/>
</dbReference>
<dbReference type="SUPFAM" id="SSF48695">
    <property type="entry name" value="Multiheme cytochromes"/>
    <property type="match status" value="1"/>
</dbReference>
<feature type="binding site" description="covalent" evidence="13">
    <location>
        <position position="177"/>
    </location>
    <ligand>
        <name>heme</name>
        <dbReference type="ChEBI" id="CHEBI:30413"/>
        <label>4</label>
    </ligand>
</feature>
<comment type="caution">
    <text evidence="17">The sequence shown here is derived from an EMBL/GenBank/DDBJ whole genome shotgun (WGS) entry which is preliminary data.</text>
</comment>
<feature type="binding site" description="covalent" evidence="13">
    <location>
        <position position="58"/>
    </location>
    <ligand>
        <name>heme</name>
        <dbReference type="ChEBI" id="CHEBI:30413"/>
        <label>1</label>
    </ligand>
</feature>
<feature type="transmembrane region" description="Helical" evidence="15">
    <location>
        <begin position="21"/>
        <end position="42"/>
    </location>
</feature>
<dbReference type="GO" id="GO:0009055">
    <property type="term" value="F:electron transfer activity"/>
    <property type="evidence" value="ECO:0007669"/>
    <property type="project" value="TreeGrafter"/>
</dbReference>
<keyword evidence="7 12" id="KW-0479">Metal-binding</keyword>
<organism evidence="17 18">
    <name type="scientific">Photobacterium proteolyticum</name>
    <dbReference type="NCBI Taxonomy" id="1903952"/>
    <lineage>
        <taxon>Bacteria</taxon>
        <taxon>Pseudomonadati</taxon>
        <taxon>Pseudomonadota</taxon>
        <taxon>Gammaproteobacteria</taxon>
        <taxon>Vibrionales</taxon>
        <taxon>Vibrionaceae</taxon>
        <taxon>Photobacterium</taxon>
    </lineage>
</organism>
<dbReference type="InterPro" id="IPR038266">
    <property type="entry name" value="NapC/NirT_cytc_sf"/>
</dbReference>
<dbReference type="GO" id="GO:0046872">
    <property type="term" value="F:metal ion binding"/>
    <property type="evidence" value="ECO:0007669"/>
    <property type="project" value="UniProtKB-KW"/>
</dbReference>
<dbReference type="GO" id="GO:0020037">
    <property type="term" value="F:heme binding"/>
    <property type="evidence" value="ECO:0007669"/>
    <property type="project" value="InterPro"/>
</dbReference>
<dbReference type="Gene3D" id="1.10.3820.10">
    <property type="entry name" value="Di-heme elbow motif domain"/>
    <property type="match status" value="1"/>
</dbReference>
<feature type="binding site" description="axial binding residue" evidence="14">
    <location>
        <position position="186"/>
    </location>
    <ligand>
        <name>heme</name>
        <dbReference type="ChEBI" id="CHEBI:30413"/>
        <label>2</label>
    </ligand>
    <ligandPart>
        <name>Fe</name>
        <dbReference type="ChEBI" id="CHEBI:18248"/>
    </ligandPart>
</feature>
<feature type="binding site" description="axial binding residue" evidence="14">
    <location>
        <position position="89"/>
    </location>
    <ligand>
        <name>heme</name>
        <dbReference type="ChEBI" id="CHEBI:30413"/>
        <label>2</label>
    </ligand>
    <ligandPart>
        <name>Fe</name>
        <dbReference type="ChEBI" id="CHEBI:18248"/>
    </ligandPart>
</feature>
<comment type="similarity">
    <text evidence="2">Belongs to the NapC/NirT/NrfH family.</text>
</comment>
<feature type="binding site" description="covalent" evidence="13">
    <location>
        <position position="88"/>
    </location>
    <ligand>
        <name>heme</name>
        <dbReference type="ChEBI" id="CHEBI:30413"/>
        <label>2</label>
    </ligand>
</feature>
<protein>
    <recommendedName>
        <fullName evidence="12">Cytochrome c-type protein</fullName>
    </recommendedName>
</protein>
<dbReference type="InterPro" id="IPR011885">
    <property type="entry name" value="NO3Rdtase_cyt_c_NapC/NirT"/>
</dbReference>
<evidence type="ECO:0000259" key="16">
    <source>
        <dbReference type="Pfam" id="PF03264"/>
    </source>
</evidence>
<dbReference type="InterPro" id="IPR024717">
    <property type="entry name" value="NapC/NirT/NrfH"/>
</dbReference>
<evidence type="ECO:0000256" key="11">
    <source>
        <dbReference type="ARBA" id="ARBA00023136"/>
    </source>
</evidence>
<dbReference type="InterPro" id="IPR036280">
    <property type="entry name" value="Multihaem_cyt_sf"/>
</dbReference>
<evidence type="ECO:0000256" key="14">
    <source>
        <dbReference type="PIRSR" id="PIRSR000013-2"/>
    </source>
</evidence>
<evidence type="ECO:0000256" key="5">
    <source>
        <dbReference type="ARBA" id="ARBA00022617"/>
    </source>
</evidence>
<keyword evidence="18" id="KW-1185">Reference proteome</keyword>
<evidence type="ECO:0000313" key="18">
    <source>
        <dbReference type="Proteomes" id="UP000186905"/>
    </source>
</evidence>
<gene>
    <name evidence="17" type="ORF">BIT28_06360</name>
</gene>
<dbReference type="FunFam" id="1.10.3820.10:FF:000001">
    <property type="entry name" value="Cytochrome c-type protein"/>
    <property type="match status" value="1"/>
</dbReference>
<feature type="binding site" description="covalent" evidence="13">
    <location>
        <position position="148"/>
    </location>
    <ligand>
        <name>heme</name>
        <dbReference type="ChEBI" id="CHEBI:30413"/>
        <label>3</label>
    </ligand>
</feature>
<evidence type="ECO:0000256" key="10">
    <source>
        <dbReference type="ARBA" id="ARBA00023004"/>
    </source>
</evidence>
<dbReference type="Pfam" id="PF03264">
    <property type="entry name" value="Cytochrom_NNT"/>
    <property type="match status" value="1"/>
</dbReference>
<evidence type="ECO:0000256" key="13">
    <source>
        <dbReference type="PIRSR" id="PIRSR000013-1"/>
    </source>
</evidence>
<evidence type="ECO:0000256" key="7">
    <source>
        <dbReference type="ARBA" id="ARBA00022723"/>
    </source>
</evidence>
<dbReference type="NCBIfam" id="TIGR02161">
    <property type="entry name" value="napC_nirT"/>
    <property type="match status" value="1"/>
</dbReference>
<dbReference type="PANTHER" id="PTHR30333">
    <property type="entry name" value="CYTOCHROME C-TYPE PROTEIN"/>
    <property type="match status" value="1"/>
</dbReference>
<dbReference type="GO" id="GO:0019333">
    <property type="term" value="P:denitrification pathway"/>
    <property type="evidence" value="ECO:0007669"/>
    <property type="project" value="InterPro"/>
</dbReference>
<feature type="binding site" description="axial binding residue" evidence="14">
    <location>
        <position position="149"/>
    </location>
    <ligand>
        <name>heme</name>
        <dbReference type="ChEBI" id="CHEBI:30413"/>
        <label>3</label>
    </ligand>
    <ligandPart>
        <name>Fe</name>
        <dbReference type="ChEBI" id="CHEBI:18248"/>
    </ligandPart>
</feature>
<feature type="binding site" description="covalent" evidence="13">
    <location>
        <position position="55"/>
    </location>
    <ligand>
        <name>heme</name>
        <dbReference type="ChEBI" id="CHEBI:30413"/>
        <label>1</label>
    </ligand>
</feature>
<dbReference type="GO" id="GO:0009061">
    <property type="term" value="P:anaerobic respiration"/>
    <property type="evidence" value="ECO:0007669"/>
    <property type="project" value="TreeGrafter"/>
</dbReference>
<comment type="subcellular location">
    <subcellularLocation>
        <location evidence="1">Cell membrane</location>
        <topology evidence="1">Single-pass membrane protein</topology>
    </subcellularLocation>
</comment>
<sequence>MGIKLPGFIQRFWIWFRKPSHFAIGSILTVGIVVGVVFWGGFNTAMEMTNQEDFCISCHEMENNVYQEYVGTIHYNNRSGVRATCPDCHVPKEWVPKMVRKIQASKELYAKAFGIVDTPKKFEEHRFEMASREWERMKANDSQECRNCHNFEYMDLTTQKPVASKIHNEAEDAGKTCIDCHKGIAHQLPKGHKIEKAI</sequence>
<dbReference type="EMBL" id="MJIL01000090">
    <property type="protein sequence ID" value="OLQ72807.1"/>
    <property type="molecule type" value="Genomic_DNA"/>
</dbReference>
<evidence type="ECO:0000313" key="17">
    <source>
        <dbReference type="EMBL" id="OLQ72807.1"/>
    </source>
</evidence>